<evidence type="ECO:0000313" key="1">
    <source>
        <dbReference type="EMBL" id="KDP35059.1"/>
    </source>
</evidence>
<evidence type="ECO:0008006" key="3">
    <source>
        <dbReference type="Google" id="ProtNLM"/>
    </source>
</evidence>
<evidence type="ECO:0000313" key="2">
    <source>
        <dbReference type="Proteomes" id="UP000027138"/>
    </source>
</evidence>
<gene>
    <name evidence="1" type="ORF">JCGZ_11152</name>
</gene>
<reference evidence="1 2" key="1">
    <citation type="journal article" date="2014" name="PLoS ONE">
        <title>Global Analysis of Gene Expression Profiles in Physic Nut (Jatropha curcas L.) Seedlings Exposed to Salt Stress.</title>
        <authorList>
            <person name="Zhang L."/>
            <person name="Zhang C."/>
            <person name="Wu P."/>
            <person name="Chen Y."/>
            <person name="Li M."/>
            <person name="Jiang H."/>
            <person name="Wu G."/>
        </authorList>
    </citation>
    <scope>NUCLEOTIDE SEQUENCE [LARGE SCALE GENOMIC DNA]</scope>
    <source>
        <strain evidence="2">cv. GZQX0401</strain>
        <tissue evidence="1">Young leaves</tissue>
    </source>
</reference>
<dbReference type="OrthoDB" id="1748438at2759"/>
<sequence length="371" mass="41412">MASGPAGVSVVREKQALAAATAAVGKIGFLSLKNLSFHNGYSLGERVYDIQVAPAQRRVPHAPPRHMCLLEGMTAEDREEEYDGSYANSFLSAGDYATYFSTRLQARLPEERKKHRTAAHYRAEAEAKAEAAAAPAGPAGAVLGDVPFPPSMEVVLDPALGLGSAIIFPAEDRLLHHCSWILSMPHTSEISGALPEGRRCRDIALHITNFNVHHRGCPMLLQAWALDKLSLILPVPARLIPTYGPPHFQSRSRGHFDFGNNPTIRWTYPWWRIRLATTGSMNLNYVLYASVDRSMAYFPDRISRQYGMIQRIPRIHYFESGLMTPSFLIHMADRWRNRNTRYLGQGVMQDTRVRQLVLHPMMILGSAQVGV</sequence>
<name>A0A067KT90_JATCU</name>
<dbReference type="Proteomes" id="UP000027138">
    <property type="component" value="Unassembled WGS sequence"/>
</dbReference>
<accession>A0A067KT90</accession>
<dbReference type="AlphaFoldDB" id="A0A067KT90"/>
<protein>
    <recommendedName>
        <fullName evidence="3">Aminotransferase-like plant mobile domain-containing protein</fullName>
    </recommendedName>
</protein>
<dbReference type="EMBL" id="KK914499">
    <property type="protein sequence ID" value="KDP35059.1"/>
    <property type="molecule type" value="Genomic_DNA"/>
</dbReference>
<organism evidence="1 2">
    <name type="scientific">Jatropha curcas</name>
    <name type="common">Barbados nut</name>
    <dbReference type="NCBI Taxonomy" id="180498"/>
    <lineage>
        <taxon>Eukaryota</taxon>
        <taxon>Viridiplantae</taxon>
        <taxon>Streptophyta</taxon>
        <taxon>Embryophyta</taxon>
        <taxon>Tracheophyta</taxon>
        <taxon>Spermatophyta</taxon>
        <taxon>Magnoliopsida</taxon>
        <taxon>eudicotyledons</taxon>
        <taxon>Gunneridae</taxon>
        <taxon>Pentapetalae</taxon>
        <taxon>rosids</taxon>
        <taxon>fabids</taxon>
        <taxon>Malpighiales</taxon>
        <taxon>Euphorbiaceae</taxon>
        <taxon>Crotonoideae</taxon>
        <taxon>Jatropheae</taxon>
        <taxon>Jatropha</taxon>
    </lineage>
</organism>
<keyword evidence="2" id="KW-1185">Reference proteome</keyword>
<proteinExistence type="predicted"/>